<organism evidence="2 3">
    <name type="scientific">Arcticibacterium luteifluviistationis</name>
    <dbReference type="NCBI Taxonomy" id="1784714"/>
    <lineage>
        <taxon>Bacteria</taxon>
        <taxon>Pseudomonadati</taxon>
        <taxon>Bacteroidota</taxon>
        <taxon>Cytophagia</taxon>
        <taxon>Cytophagales</taxon>
        <taxon>Leadbetterellaceae</taxon>
        <taxon>Arcticibacterium</taxon>
    </lineage>
</organism>
<keyword evidence="1" id="KW-0732">Signal</keyword>
<proteinExistence type="predicted"/>
<feature type="signal peptide" evidence="1">
    <location>
        <begin position="1"/>
        <end position="19"/>
    </location>
</feature>
<protein>
    <submittedName>
        <fullName evidence="2">Uncharacterized protein</fullName>
    </submittedName>
</protein>
<evidence type="ECO:0000313" key="3">
    <source>
        <dbReference type="Proteomes" id="UP000249873"/>
    </source>
</evidence>
<gene>
    <name evidence="2" type="ORF">DJ013_06420</name>
</gene>
<dbReference type="AlphaFoldDB" id="A0A2Z4G9D4"/>
<dbReference type="KEGG" id="als:DJ013_06420"/>
<accession>A0A2Z4G9D4</accession>
<dbReference type="Proteomes" id="UP000249873">
    <property type="component" value="Chromosome"/>
</dbReference>
<dbReference type="OrthoDB" id="1150971at2"/>
<feature type="chain" id="PRO_5016422592" evidence="1">
    <location>
        <begin position="20"/>
        <end position="212"/>
    </location>
</feature>
<keyword evidence="3" id="KW-1185">Reference proteome</keyword>
<evidence type="ECO:0000256" key="1">
    <source>
        <dbReference type="SAM" id="SignalP"/>
    </source>
</evidence>
<dbReference type="RefSeq" id="WP_111370923.1">
    <property type="nucleotide sequence ID" value="NZ_CP029480.1"/>
</dbReference>
<name>A0A2Z4G9D4_9BACT</name>
<dbReference type="EMBL" id="CP029480">
    <property type="protein sequence ID" value="AWV97821.1"/>
    <property type="molecule type" value="Genomic_DNA"/>
</dbReference>
<sequence>MKKVALLITLAFGIFSASAQKPAYEKTMTDLVSKIQQTQFNESLQPLTNKMDRIAAAETEEWLPAYWVAYGQAMESFRKQDSGEKDQLLELAEKSLAKAEAISPENDEIEVLKAQIASARLSVDPMNRFQTYGPKFGSALALAEKINPTNPRVVYLKAMNAFYTPENFGGGKAIAKPLFEQAIDKYSKFEQKSVIHPSWGKMESEYFLSQCQ</sequence>
<evidence type="ECO:0000313" key="2">
    <source>
        <dbReference type="EMBL" id="AWV97821.1"/>
    </source>
</evidence>
<reference evidence="2 3" key="1">
    <citation type="submission" date="2018-05" db="EMBL/GenBank/DDBJ databases">
        <title>Complete genome sequence of Arcticibacterium luteifluviistationis SM1504T, a cytophagaceae bacterium isolated from Arctic surface seawater.</title>
        <authorList>
            <person name="Li Y."/>
            <person name="Qin Q.-L."/>
        </authorList>
    </citation>
    <scope>NUCLEOTIDE SEQUENCE [LARGE SCALE GENOMIC DNA]</scope>
    <source>
        <strain evidence="2 3">SM1504</strain>
    </source>
</reference>